<reference evidence="3 4" key="1">
    <citation type="submission" date="2020-08" db="EMBL/GenBank/DDBJ databases">
        <title>Genomic Encyclopedia of Type Strains, Phase IV (KMG-IV): sequencing the most valuable type-strain genomes for metagenomic binning, comparative biology and taxonomic classification.</title>
        <authorList>
            <person name="Goeker M."/>
        </authorList>
    </citation>
    <scope>NUCLEOTIDE SEQUENCE [LARGE SCALE GENOMIC DNA]</scope>
    <source>
        <strain evidence="3 4">DSM 19371</strain>
    </source>
</reference>
<comment type="similarity">
    <text evidence="1">Belongs to the ros/MucR family.</text>
</comment>
<dbReference type="InterPro" id="IPR008807">
    <property type="entry name" value="ROS_MUCR"/>
</dbReference>
<dbReference type="EMBL" id="JACIEU010000017">
    <property type="protein sequence ID" value="MBB4150096.1"/>
    <property type="molecule type" value="Genomic_DNA"/>
</dbReference>
<dbReference type="GO" id="GO:0003677">
    <property type="term" value="F:DNA binding"/>
    <property type="evidence" value="ECO:0007669"/>
    <property type="project" value="InterPro"/>
</dbReference>
<dbReference type="GO" id="GO:0006355">
    <property type="term" value="P:regulation of DNA-templated transcription"/>
    <property type="evidence" value="ECO:0007669"/>
    <property type="project" value="InterPro"/>
</dbReference>
<evidence type="ECO:0000256" key="1">
    <source>
        <dbReference type="ARBA" id="ARBA00007031"/>
    </source>
</evidence>
<dbReference type="GO" id="GO:0008270">
    <property type="term" value="F:zinc ion binding"/>
    <property type="evidence" value="ECO:0007669"/>
    <property type="project" value="InterPro"/>
</dbReference>
<dbReference type="AlphaFoldDB" id="A0A7W6LTJ8"/>
<protein>
    <submittedName>
        <fullName evidence="3">Putative transcriptional regulator</fullName>
    </submittedName>
</protein>
<evidence type="ECO:0000313" key="3">
    <source>
        <dbReference type="EMBL" id="MBB4150096.1"/>
    </source>
</evidence>
<accession>A0A7W6LTJ8</accession>
<gene>
    <name evidence="3" type="ORF">GGQ90_003897</name>
</gene>
<organism evidence="3 4">
    <name type="scientific">Sphingobium scionense</name>
    <dbReference type="NCBI Taxonomy" id="1404341"/>
    <lineage>
        <taxon>Bacteria</taxon>
        <taxon>Pseudomonadati</taxon>
        <taxon>Pseudomonadota</taxon>
        <taxon>Alphaproteobacteria</taxon>
        <taxon>Sphingomonadales</taxon>
        <taxon>Sphingomonadaceae</taxon>
        <taxon>Sphingobium</taxon>
    </lineage>
</organism>
<evidence type="ECO:0000256" key="2">
    <source>
        <dbReference type="SAM" id="MobiDB-lite"/>
    </source>
</evidence>
<dbReference type="Proteomes" id="UP000590524">
    <property type="component" value="Unassembled WGS sequence"/>
</dbReference>
<dbReference type="Pfam" id="PF05443">
    <property type="entry name" value="ROS_MUCR"/>
    <property type="match status" value="1"/>
</dbReference>
<proteinExistence type="inferred from homology"/>
<dbReference type="InterPro" id="IPR041920">
    <property type="entry name" value="ROS/MUCR_sf"/>
</dbReference>
<evidence type="ECO:0000313" key="4">
    <source>
        <dbReference type="Proteomes" id="UP000590524"/>
    </source>
</evidence>
<name>A0A7W6LTJ8_9SPHN</name>
<sequence length="177" mass="18766">MNGQAAMTDNHNVDESTLLSLTAEIVAAHLGANQVTAADVPQLIASVHGALAGLGAPDTTEPAPQPAVSVRASVKSDHLVCLEDGRKLKTLRRHLMTAYGMTPDQYRAKWNLPADYPMVAPAYSARRSELAKAGGLGRRKGAAPAHNQIAKDQALISASSEEKTPRRTRRKLGIAVS</sequence>
<feature type="region of interest" description="Disordered" evidence="2">
    <location>
        <begin position="137"/>
        <end position="177"/>
    </location>
</feature>
<dbReference type="Gene3D" id="1.10.10.1550">
    <property type="entry name" value="ROS/MUCR transcriptional regulator protein"/>
    <property type="match status" value="1"/>
</dbReference>
<comment type="caution">
    <text evidence="3">The sequence shown here is derived from an EMBL/GenBank/DDBJ whole genome shotgun (WGS) entry which is preliminary data.</text>
</comment>
<dbReference type="RefSeq" id="WP_380766579.1">
    <property type="nucleotide sequence ID" value="NZ_JBHLYA010000109.1"/>
</dbReference>
<feature type="compositionally biased region" description="Basic residues" evidence="2">
    <location>
        <begin position="166"/>
        <end position="177"/>
    </location>
</feature>
<keyword evidence="4" id="KW-1185">Reference proteome</keyword>